<evidence type="ECO:0000313" key="2">
    <source>
        <dbReference type="EMBL" id="KAJ8775834.1"/>
    </source>
</evidence>
<evidence type="ECO:0000313" key="3">
    <source>
        <dbReference type="Proteomes" id="UP001159641"/>
    </source>
</evidence>
<dbReference type="InterPro" id="IPR049420">
    <property type="entry name" value="EPCAM-Trop-2_C"/>
</dbReference>
<feature type="domain" description="EPCAM/Trop-2 C-terminal" evidence="1">
    <location>
        <begin position="69"/>
        <end position="148"/>
    </location>
</feature>
<dbReference type="InterPro" id="IPR043406">
    <property type="entry name" value="EPCAM/Trop-2"/>
</dbReference>
<dbReference type="Pfam" id="PF21283">
    <property type="entry name" value="EPCAM-Trop-2_C"/>
    <property type="match status" value="1"/>
</dbReference>
<evidence type="ECO:0000259" key="1">
    <source>
        <dbReference type="Pfam" id="PF21283"/>
    </source>
</evidence>
<dbReference type="EMBL" id="JAIQCJ010002567">
    <property type="protein sequence ID" value="KAJ8775834.1"/>
    <property type="molecule type" value="Genomic_DNA"/>
</dbReference>
<dbReference type="PANTHER" id="PTHR14168:SF2">
    <property type="entry name" value="EPITHELIAL CELL ADHESION MOLECULE"/>
    <property type="match status" value="1"/>
</dbReference>
<reference evidence="2 3" key="1">
    <citation type="submission" date="2022-11" db="EMBL/GenBank/DDBJ databases">
        <title>Whole genome sequence of Eschrichtius robustus ER-17-0199.</title>
        <authorList>
            <person name="Bruniche-Olsen A."/>
            <person name="Black A.N."/>
            <person name="Fields C.J."/>
            <person name="Walden K."/>
            <person name="Dewoody J.A."/>
        </authorList>
    </citation>
    <scope>NUCLEOTIDE SEQUENCE [LARGE SCALE GENOMIC DNA]</scope>
    <source>
        <strain evidence="2">ER-17-0199</strain>
        <tissue evidence="2">Blubber</tissue>
    </source>
</reference>
<dbReference type="GO" id="GO:0016020">
    <property type="term" value="C:membrane"/>
    <property type="evidence" value="ECO:0007669"/>
    <property type="project" value="InterPro"/>
</dbReference>
<dbReference type="GO" id="GO:0005923">
    <property type="term" value="C:bicellular tight junction"/>
    <property type="evidence" value="ECO:0007669"/>
    <property type="project" value="TreeGrafter"/>
</dbReference>
<accession>A0AB34GC10</accession>
<dbReference type="AlphaFoldDB" id="A0AB34GC10"/>
<name>A0AB34GC10_ESCRO</name>
<gene>
    <name evidence="2" type="ORF">J1605_016061</name>
</gene>
<sequence>MRTCVAQALRRGASHGLPGPYSVRASSREPPARLAPLSPLCARQGSLLPRVFAFGLLLAAVAAAQESSYTALKEVLISRYQLDLKYITDILYENDVITVYLVQNSQKIQNDVDIDDVAYCFEKEVKDESLFQSKRMGLKVNGELLDLDPV</sequence>
<keyword evidence="3" id="KW-1185">Reference proteome</keyword>
<proteinExistence type="predicted"/>
<dbReference type="Proteomes" id="UP001159641">
    <property type="component" value="Unassembled WGS sequence"/>
</dbReference>
<dbReference type="PANTHER" id="PTHR14168">
    <property type="entry name" value="TUMOR-ASSOCIATED CALCIUM SIGNAL TRANSDUCER"/>
    <property type="match status" value="1"/>
</dbReference>
<dbReference type="GO" id="GO:0098641">
    <property type="term" value="F:cadherin binding involved in cell-cell adhesion"/>
    <property type="evidence" value="ECO:0007669"/>
    <property type="project" value="TreeGrafter"/>
</dbReference>
<comment type="caution">
    <text evidence="2">The sequence shown here is derived from an EMBL/GenBank/DDBJ whole genome shotgun (WGS) entry which is preliminary data.</text>
</comment>
<organism evidence="2 3">
    <name type="scientific">Eschrichtius robustus</name>
    <name type="common">California gray whale</name>
    <name type="synonym">Eschrichtius gibbosus</name>
    <dbReference type="NCBI Taxonomy" id="9764"/>
    <lineage>
        <taxon>Eukaryota</taxon>
        <taxon>Metazoa</taxon>
        <taxon>Chordata</taxon>
        <taxon>Craniata</taxon>
        <taxon>Vertebrata</taxon>
        <taxon>Euteleostomi</taxon>
        <taxon>Mammalia</taxon>
        <taxon>Eutheria</taxon>
        <taxon>Laurasiatheria</taxon>
        <taxon>Artiodactyla</taxon>
        <taxon>Whippomorpha</taxon>
        <taxon>Cetacea</taxon>
        <taxon>Mysticeti</taxon>
        <taxon>Eschrichtiidae</taxon>
        <taxon>Eschrichtius</taxon>
    </lineage>
</organism>
<protein>
    <recommendedName>
        <fullName evidence="1">EPCAM/Trop-2 C-terminal domain-containing protein</fullName>
    </recommendedName>
</protein>